<reference evidence="1 2" key="1">
    <citation type="submission" date="2024-04" db="EMBL/GenBank/DDBJ databases">
        <title>Draft genome sequence of Sessilibacter corallicola NBRC 116591.</title>
        <authorList>
            <person name="Miyakawa T."/>
            <person name="Kusuya Y."/>
            <person name="Miura T."/>
        </authorList>
    </citation>
    <scope>NUCLEOTIDE SEQUENCE [LARGE SCALE GENOMIC DNA]</scope>
    <source>
        <strain evidence="1 2">KU-00831-HH</strain>
    </source>
</reference>
<dbReference type="RefSeq" id="WP_353301846.1">
    <property type="nucleotide sequence ID" value="NZ_BAABWN010000002.1"/>
</dbReference>
<dbReference type="EMBL" id="BAABWN010000002">
    <property type="protein sequence ID" value="GAA6167130.1"/>
    <property type="molecule type" value="Genomic_DNA"/>
</dbReference>
<sequence length="150" mass="16934">MMGRKNLFKVGILKKYDIKKGLDENQKKSVALSIFLDVSHAFESLQSNWLFRKTTNSGYSAEDLVSNLVGFYRAVHPDKQYISICEPVSKSIALEIWDKYGEVGFNKNYSTVPYIYPIPPSKNGPMSVPLPKELNTIKPAKQGLIFKEVG</sequence>
<evidence type="ECO:0008006" key="3">
    <source>
        <dbReference type="Google" id="ProtNLM"/>
    </source>
</evidence>
<name>A0ABQ0A6B8_9GAMM</name>
<accession>A0ABQ0A6B8</accession>
<comment type="caution">
    <text evidence="1">The sequence shown here is derived from an EMBL/GenBank/DDBJ whole genome shotgun (WGS) entry which is preliminary data.</text>
</comment>
<dbReference type="Proteomes" id="UP001465153">
    <property type="component" value="Unassembled WGS sequence"/>
</dbReference>
<evidence type="ECO:0000313" key="2">
    <source>
        <dbReference type="Proteomes" id="UP001465153"/>
    </source>
</evidence>
<evidence type="ECO:0000313" key="1">
    <source>
        <dbReference type="EMBL" id="GAA6167130.1"/>
    </source>
</evidence>
<protein>
    <recommendedName>
        <fullName evidence="3">Reverse transcriptase domain-containing protein</fullName>
    </recommendedName>
</protein>
<keyword evidence="2" id="KW-1185">Reference proteome</keyword>
<gene>
    <name evidence="1" type="ORF">NBRC116591_09400</name>
</gene>
<organism evidence="1 2">
    <name type="scientific">Sessilibacter corallicola</name>
    <dbReference type="NCBI Taxonomy" id="2904075"/>
    <lineage>
        <taxon>Bacteria</taxon>
        <taxon>Pseudomonadati</taxon>
        <taxon>Pseudomonadota</taxon>
        <taxon>Gammaproteobacteria</taxon>
        <taxon>Cellvibrionales</taxon>
        <taxon>Cellvibrionaceae</taxon>
        <taxon>Sessilibacter</taxon>
    </lineage>
</organism>
<proteinExistence type="predicted"/>